<accession>A0A6P1BBA9</accession>
<reference evidence="1 2" key="1">
    <citation type="journal article" date="2020" name="Arch. Microbiol.">
        <title>Bradyrhizobium uaiense sp. nov., a new highly efficient cowpea symbiont.</title>
        <authorList>
            <person name="Cabral Michel D."/>
            <person name="Azarias Guimaraes A."/>
            <person name="Martins da Costa E."/>
            <person name="Soares de Carvalho T."/>
            <person name="Balsanelli E."/>
            <person name="Willems A."/>
            <person name="Maltempi de Souza E."/>
            <person name="de Souza Moreira F.M."/>
        </authorList>
    </citation>
    <scope>NUCLEOTIDE SEQUENCE [LARGE SCALE GENOMIC DNA]</scope>
    <source>
        <strain evidence="1 2">UFLA 03-164</strain>
    </source>
</reference>
<protein>
    <recommendedName>
        <fullName evidence="3">Tail fiber protein</fullName>
    </recommendedName>
</protein>
<evidence type="ECO:0000313" key="1">
    <source>
        <dbReference type="EMBL" id="NEU95668.1"/>
    </source>
</evidence>
<evidence type="ECO:0000313" key="2">
    <source>
        <dbReference type="Proteomes" id="UP000468531"/>
    </source>
</evidence>
<gene>
    <name evidence="1" type="ORF">FNJ47_07455</name>
</gene>
<dbReference type="EMBL" id="VKHP01000018">
    <property type="protein sequence ID" value="NEU95668.1"/>
    <property type="molecule type" value="Genomic_DNA"/>
</dbReference>
<evidence type="ECO:0008006" key="3">
    <source>
        <dbReference type="Google" id="ProtNLM"/>
    </source>
</evidence>
<organism evidence="1 2">
    <name type="scientific">Bradyrhizobium uaiense</name>
    <dbReference type="NCBI Taxonomy" id="2594946"/>
    <lineage>
        <taxon>Bacteria</taxon>
        <taxon>Pseudomonadati</taxon>
        <taxon>Pseudomonadota</taxon>
        <taxon>Alphaproteobacteria</taxon>
        <taxon>Hyphomicrobiales</taxon>
        <taxon>Nitrobacteraceae</taxon>
        <taxon>Bradyrhizobium</taxon>
    </lineage>
</organism>
<dbReference type="AlphaFoldDB" id="A0A6P1BBA9"/>
<name>A0A6P1BBA9_9BRAD</name>
<dbReference type="RefSeq" id="WP_163152118.1">
    <property type="nucleotide sequence ID" value="NZ_VKHP01000018.1"/>
</dbReference>
<comment type="caution">
    <text evidence="1">The sequence shown here is derived from an EMBL/GenBank/DDBJ whole genome shotgun (WGS) entry which is preliminary data.</text>
</comment>
<keyword evidence="2" id="KW-1185">Reference proteome</keyword>
<proteinExistence type="predicted"/>
<sequence>MAAPTYQFANNANTILAAPINSLVTTLQVQAGTGALFPTPIANQPFFLTLLDAATQQVNEIVLVTQRVGDVFTIVRGQDGTVAKNWNGGDICANLVTAATVQNMEQIPQAQAAAHNWALDTGGVNAYVGAYSPPITQRSQGMTLRIRIANNNTGPCTLDVGAGASPFLNPDGSQLGSGALIAGGWAEFVDNLTSYQLISSSQQAQSTAGAATTGDMKFRPTSETITGWVIANATTIGGPASNATQRANNDCANLFAWHWNNFSNMQCPVFTSAGAPTTRGANATADFAANKSIAVYDKRGKGEHGVDTMGGTATSLLSGVPVRTGSSTTPGSVLGENLHTLIVAELAVHTHANVLTDPTHAHGNTLSDPGHLHGNVLSDPGHAHQNVGAILGGNAAGGAAGGAFDVIQQHSNISYAAAVTGIVLSNSGAVTNIAINNAGAATGISLSNASAGSGAAHNNVPLVDGVYYYIKL</sequence>
<dbReference type="Proteomes" id="UP000468531">
    <property type="component" value="Unassembled WGS sequence"/>
</dbReference>